<comment type="caution">
    <text evidence="1">The sequence shown here is derived from an EMBL/GenBank/DDBJ whole genome shotgun (WGS) entry which is preliminary data.</text>
</comment>
<dbReference type="Proteomes" id="UP000257109">
    <property type="component" value="Unassembled WGS sequence"/>
</dbReference>
<accession>A0A371FT26</accession>
<dbReference type="EMBL" id="QJKJ01007930">
    <property type="protein sequence ID" value="RDX81442.1"/>
    <property type="molecule type" value="Genomic_DNA"/>
</dbReference>
<dbReference type="AlphaFoldDB" id="A0A371FT26"/>
<organism evidence="1 2">
    <name type="scientific">Mucuna pruriens</name>
    <name type="common">Velvet bean</name>
    <name type="synonym">Dolichos pruriens</name>
    <dbReference type="NCBI Taxonomy" id="157652"/>
    <lineage>
        <taxon>Eukaryota</taxon>
        <taxon>Viridiplantae</taxon>
        <taxon>Streptophyta</taxon>
        <taxon>Embryophyta</taxon>
        <taxon>Tracheophyta</taxon>
        <taxon>Spermatophyta</taxon>
        <taxon>Magnoliopsida</taxon>
        <taxon>eudicotyledons</taxon>
        <taxon>Gunneridae</taxon>
        <taxon>Pentapetalae</taxon>
        <taxon>rosids</taxon>
        <taxon>fabids</taxon>
        <taxon>Fabales</taxon>
        <taxon>Fabaceae</taxon>
        <taxon>Papilionoideae</taxon>
        <taxon>50 kb inversion clade</taxon>
        <taxon>NPAAA clade</taxon>
        <taxon>indigoferoid/millettioid clade</taxon>
        <taxon>Phaseoleae</taxon>
        <taxon>Mucuna</taxon>
    </lineage>
</organism>
<reference evidence="1" key="1">
    <citation type="submission" date="2018-05" db="EMBL/GenBank/DDBJ databases">
        <title>Draft genome of Mucuna pruriens seed.</title>
        <authorList>
            <person name="Nnadi N.E."/>
            <person name="Vos R."/>
            <person name="Hasami M.H."/>
            <person name="Devisetty U.K."/>
            <person name="Aguiy J.C."/>
        </authorList>
    </citation>
    <scope>NUCLEOTIDE SEQUENCE [LARGE SCALE GENOMIC DNA]</scope>
    <source>
        <strain evidence="1">JCA_2017</strain>
    </source>
</reference>
<gene>
    <name evidence="1" type="ORF">CR513_37883</name>
</gene>
<feature type="non-terminal residue" evidence="1">
    <location>
        <position position="1"/>
    </location>
</feature>
<evidence type="ECO:0000313" key="1">
    <source>
        <dbReference type="EMBL" id="RDX81442.1"/>
    </source>
</evidence>
<sequence>MEKYGGDKNGFATSSKSYIGVVLEGGQLVFYFLLGPLKSSHSDRFFKCKGFPIHICIKRFPTLRKSKLLPRGINDNAYALDMPQDFGGSCIFNVFGINQEDQEESQRDLA</sequence>
<proteinExistence type="predicted"/>
<evidence type="ECO:0000313" key="2">
    <source>
        <dbReference type="Proteomes" id="UP000257109"/>
    </source>
</evidence>
<protein>
    <submittedName>
        <fullName evidence="1">Uncharacterized protein</fullName>
    </submittedName>
</protein>
<name>A0A371FT26_MUCPR</name>
<keyword evidence="2" id="KW-1185">Reference proteome</keyword>